<keyword evidence="1" id="KW-1133">Transmembrane helix</keyword>
<feature type="transmembrane region" description="Helical" evidence="1">
    <location>
        <begin position="6"/>
        <end position="22"/>
    </location>
</feature>
<keyword evidence="3" id="KW-1185">Reference proteome</keyword>
<keyword evidence="1" id="KW-0812">Transmembrane</keyword>
<comment type="caution">
    <text evidence="2">The sequence shown here is derived from an EMBL/GenBank/DDBJ whole genome shotgun (WGS) entry which is preliminary data.</text>
</comment>
<reference evidence="2" key="1">
    <citation type="submission" date="2023-06" db="EMBL/GenBank/DDBJ databases">
        <title>Black Yeasts Isolated from many extreme environments.</title>
        <authorList>
            <person name="Coleine C."/>
            <person name="Stajich J.E."/>
            <person name="Selbmann L."/>
        </authorList>
    </citation>
    <scope>NUCLEOTIDE SEQUENCE</scope>
    <source>
        <strain evidence="2">CCFEE 5200</strain>
    </source>
</reference>
<organism evidence="2 3">
    <name type="scientific">Friedmanniomyces endolithicus</name>
    <dbReference type="NCBI Taxonomy" id="329885"/>
    <lineage>
        <taxon>Eukaryota</taxon>
        <taxon>Fungi</taxon>
        <taxon>Dikarya</taxon>
        <taxon>Ascomycota</taxon>
        <taxon>Pezizomycotina</taxon>
        <taxon>Dothideomycetes</taxon>
        <taxon>Dothideomycetidae</taxon>
        <taxon>Mycosphaerellales</taxon>
        <taxon>Teratosphaeriaceae</taxon>
        <taxon>Friedmanniomyces</taxon>
    </lineage>
</organism>
<keyword evidence="1" id="KW-0472">Membrane</keyword>
<gene>
    <name evidence="2" type="ORF">LTR91_010871</name>
</gene>
<proteinExistence type="predicted"/>
<name>A0AAN6KI86_9PEZI</name>
<dbReference type="EMBL" id="JAUJLE010000097">
    <property type="protein sequence ID" value="KAK0984328.1"/>
    <property type="molecule type" value="Genomic_DNA"/>
</dbReference>
<evidence type="ECO:0000313" key="2">
    <source>
        <dbReference type="EMBL" id="KAK0984328.1"/>
    </source>
</evidence>
<evidence type="ECO:0000313" key="3">
    <source>
        <dbReference type="Proteomes" id="UP001175353"/>
    </source>
</evidence>
<evidence type="ECO:0000256" key="1">
    <source>
        <dbReference type="SAM" id="Phobius"/>
    </source>
</evidence>
<dbReference type="AlphaFoldDB" id="A0AAN6KI86"/>
<sequence>MWINIALVVMAAIGAGVLRWLLTRDNNRLARMADGDATLTEADMAHLRKTAELEGIDIATARQLQKSYRYMI</sequence>
<accession>A0AAN6KI86</accession>
<protein>
    <submittedName>
        <fullName evidence="2">Uncharacterized protein</fullName>
    </submittedName>
</protein>
<dbReference type="Proteomes" id="UP001175353">
    <property type="component" value="Unassembled WGS sequence"/>
</dbReference>